<dbReference type="Proteomes" id="UP000030401">
    <property type="component" value="Unassembled WGS sequence"/>
</dbReference>
<dbReference type="GO" id="GO:0035438">
    <property type="term" value="F:cyclic-di-GMP binding"/>
    <property type="evidence" value="ECO:0007669"/>
    <property type="project" value="InterPro"/>
</dbReference>
<dbReference type="InterPro" id="IPR009926">
    <property type="entry name" value="T3SS_YcgR_PilZN"/>
</dbReference>
<gene>
    <name evidence="3" type="ORF">N784_12885</name>
</gene>
<evidence type="ECO:0000259" key="2">
    <source>
        <dbReference type="Pfam" id="PF12945"/>
    </source>
</evidence>
<evidence type="ECO:0000259" key="1">
    <source>
        <dbReference type="Pfam" id="PF07238"/>
    </source>
</evidence>
<reference evidence="3 4" key="1">
    <citation type="submission" date="2013-08" db="EMBL/GenBank/DDBJ databases">
        <authorList>
            <person name="Huang J."/>
            <person name="Wang G."/>
        </authorList>
    </citation>
    <scope>NUCLEOTIDE SEQUENCE [LARGE SCALE GENOMIC DNA]</scope>
    <source>
        <strain evidence="3 4">JSM 072002</strain>
    </source>
</reference>
<dbReference type="Gene3D" id="2.40.10.220">
    <property type="entry name" value="predicted glycosyltransferase like domains"/>
    <property type="match status" value="1"/>
</dbReference>
<organism evidence="3 4">
    <name type="scientific">Pontibacillus litoralis JSM 072002</name>
    <dbReference type="NCBI Taxonomy" id="1385512"/>
    <lineage>
        <taxon>Bacteria</taxon>
        <taxon>Bacillati</taxon>
        <taxon>Bacillota</taxon>
        <taxon>Bacilli</taxon>
        <taxon>Bacillales</taxon>
        <taxon>Bacillaceae</taxon>
        <taxon>Pontibacillus</taxon>
    </lineage>
</organism>
<name>A0A0A5G9Y0_9BACI</name>
<dbReference type="STRING" id="1385512.N784_12885"/>
<dbReference type="Pfam" id="PF12945">
    <property type="entry name" value="PilZNR"/>
    <property type="match status" value="1"/>
</dbReference>
<dbReference type="Pfam" id="PF07238">
    <property type="entry name" value="PilZ"/>
    <property type="match status" value="1"/>
</dbReference>
<dbReference type="EMBL" id="AVPG01000004">
    <property type="protein sequence ID" value="KGX87983.1"/>
    <property type="molecule type" value="Genomic_DNA"/>
</dbReference>
<evidence type="ECO:0000313" key="4">
    <source>
        <dbReference type="Proteomes" id="UP000030401"/>
    </source>
</evidence>
<dbReference type="AlphaFoldDB" id="A0A0A5G9Y0"/>
<dbReference type="InterPro" id="IPR009875">
    <property type="entry name" value="PilZ_domain"/>
</dbReference>
<feature type="domain" description="PilZ" evidence="1">
    <location>
        <begin position="99"/>
        <end position="209"/>
    </location>
</feature>
<dbReference type="eggNOG" id="COG5581">
    <property type="taxonomic scope" value="Bacteria"/>
</dbReference>
<proteinExistence type="predicted"/>
<keyword evidence="4" id="KW-1185">Reference proteome</keyword>
<feature type="domain" description="Type III secretion system flagellar brake protein YcgR PilZN" evidence="2">
    <location>
        <begin position="3"/>
        <end position="90"/>
    </location>
</feature>
<dbReference type="RefSeq" id="WP_036832953.1">
    <property type="nucleotide sequence ID" value="NZ_AVPG01000004.1"/>
</dbReference>
<comment type="caution">
    <text evidence="3">The sequence shown here is derived from an EMBL/GenBank/DDBJ whole genome shotgun (WGS) entry which is preliminary data.</text>
</comment>
<accession>A0A0A5G9Y0</accession>
<sequence>MFKIGTTLTLQLIDDDNLQSTYRSTLVEYNDHSLFLDYPIHEESGKVGFFLDGTQFKVTFIGEDESLYTFQTEICERRKLNIPVIVVPFPNKEEMYRIQRRKYVRVEAALDVSVHNIIQEFSPFTTITVDISGGGLSFIAPLQHEMEENNMLEIWFVLPFKSGDVTYVKAAARVIRIWESEGKKRDQVSVEFETISENDQQCVIRYCFERQLANKKRGLL</sequence>
<protein>
    <submittedName>
        <fullName evidence="3">Pilus biosynthesis protein PilZ</fullName>
    </submittedName>
</protein>
<evidence type="ECO:0000313" key="3">
    <source>
        <dbReference type="EMBL" id="KGX87983.1"/>
    </source>
</evidence>
<dbReference type="SUPFAM" id="SSF141371">
    <property type="entry name" value="PilZ domain-like"/>
    <property type="match status" value="2"/>
</dbReference>